<dbReference type="GO" id="GO:0043138">
    <property type="term" value="F:3'-5' DNA helicase activity"/>
    <property type="evidence" value="ECO:0007669"/>
    <property type="project" value="TreeGrafter"/>
</dbReference>
<keyword evidence="4 7" id="KW-0067">ATP-binding</keyword>
<reference evidence="9 10" key="1">
    <citation type="submission" date="2008-04" db="EMBL/GenBank/DDBJ databases">
        <title>Genome diversity and DNA divergence of Rhizobium etli.</title>
        <authorList>
            <person name="Gonzalez V."/>
            <person name="Acosta J.L."/>
            <person name="Santamaria R.I."/>
            <person name="Bustos P."/>
            <person name="Hernandez-Gonzalez I.L."/>
            <person name="Fernandez J.L."/>
            <person name="Diaz R."/>
            <person name="Flores M."/>
            <person name="Mora J."/>
            <person name="Palacios R."/>
            <person name="Davila G."/>
        </authorList>
    </citation>
    <scope>NUCLEOTIDE SEQUENCE [LARGE SCALE GENOMIC DNA]</scope>
    <source>
        <strain evidence="9 10">CIAT 652</strain>
        <plasmid evidence="10">Plasmid pA</plasmid>
    </source>
</reference>
<dbReference type="EMBL" id="CP001075">
    <property type="protein sequence ID" value="ACE93642.1"/>
    <property type="molecule type" value="Genomic_DNA"/>
</dbReference>
<keyword evidence="1 7" id="KW-0547">Nucleotide-binding</keyword>
<dbReference type="InterPro" id="IPR000212">
    <property type="entry name" value="DNA_helicase_UvrD/REP"/>
</dbReference>
<geneLocation type="plasmid" evidence="9 10">
    <name>pA</name>
</geneLocation>
<protein>
    <recommendedName>
        <fullName evidence="6">DNA 3'-5' helicase II</fullName>
    </recommendedName>
</protein>
<sequence>MLIPDINDADIDALLEEINVASTDGALTLTEARRAAIREHHHVHACPGAGKTTLIGLKLVLLARKWRCRRSGLCVLTHTNVAKDEILNRVGTDAAARLLLSYPHFIGTIQDFVQTFLALPACRAKGYPIRQIDDATTAAYMYRRLTPGTRTYLDNRNASTSGLRLKWAQEQLSVEVPGAPGTHTASYRNMIAVKNQALQNGYFFFSEMYTLARELISANPSVIDALRHRFPLVLIDEMQDTLRFQDELINHLFGDAADCTLQKIGDPDQAIFDGMAGEPPNETFNTAIDLVSISDSGRFTATIAGKFCGLSTRRIALTGSRPTAANAPACTFILYGNDTIGSVLDQFGAIVADLPEAERRIAKAIGGRAEGGALSIQSYWQAFDRNEANKGRPSDTFCKCVRRAVELKQGTVHTHYQHLRQGLVELLRLGGRTVIGRSGVAVPITRANLRRYFDVWEKTPLINALMADLVLRTTLTVAEWANITQVLCEICNVDIGNAAIAEYLAYAEHAPELLDEAVLPGNVYLSPGGIPIEVSTIHGVKGETHDATLVLETKFGALFDVKEMLPFLINPALERPVFDPAHVTTHASIRASFMKKMYVATTRARQLVCIAMHRDRISMQDRITLSEHRGWSLVDL</sequence>
<evidence type="ECO:0000256" key="3">
    <source>
        <dbReference type="ARBA" id="ARBA00022806"/>
    </source>
</evidence>
<evidence type="ECO:0000313" key="10">
    <source>
        <dbReference type="Proteomes" id="UP000008817"/>
    </source>
</evidence>
<keyword evidence="3 7" id="KW-0347">Helicase</keyword>
<feature type="domain" description="UvrD-like helicase ATP-binding" evidence="8">
    <location>
        <begin position="24"/>
        <end position="324"/>
    </location>
</feature>
<evidence type="ECO:0000313" key="9">
    <source>
        <dbReference type="EMBL" id="ACE93642.1"/>
    </source>
</evidence>
<accession>B3Q1T6</accession>
<keyword evidence="2 7" id="KW-0378">Hydrolase</keyword>
<evidence type="ECO:0000256" key="7">
    <source>
        <dbReference type="PROSITE-ProRule" id="PRU00560"/>
    </source>
</evidence>
<keyword evidence="9" id="KW-0614">Plasmid</keyword>
<evidence type="ECO:0000256" key="6">
    <source>
        <dbReference type="ARBA" id="ARBA00034923"/>
    </source>
</evidence>
<evidence type="ECO:0000256" key="5">
    <source>
        <dbReference type="ARBA" id="ARBA00023125"/>
    </source>
</evidence>
<dbReference type="Pfam" id="PF00580">
    <property type="entry name" value="UvrD-helicase"/>
    <property type="match status" value="1"/>
</dbReference>
<proteinExistence type="predicted"/>
<dbReference type="SUPFAM" id="SSF52540">
    <property type="entry name" value="P-loop containing nucleoside triphosphate hydrolases"/>
    <property type="match status" value="1"/>
</dbReference>
<evidence type="ECO:0000259" key="8">
    <source>
        <dbReference type="PROSITE" id="PS51198"/>
    </source>
</evidence>
<dbReference type="AlphaFoldDB" id="B3Q1T6"/>
<gene>
    <name evidence="9" type="ordered locus">RHECIAT_PA0000298</name>
</gene>
<dbReference type="GO" id="GO:0000725">
    <property type="term" value="P:recombinational repair"/>
    <property type="evidence" value="ECO:0007669"/>
    <property type="project" value="TreeGrafter"/>
</dbReference>
<dbReference type="InterPro" id="IPR014016">
    <property type="entry name" value="UvrD-like_ATP-bd"/>
</dbReference>
<dbReference type="GO" id="GO:0003677">
    <property type="term" value="F:DNA binding"/>
    <property type="evidence" value="ECO:0007669"/>
    <property type="project" value="UniProtKB-KW"/>
</dbReference>
<evidence type="ECO:0000256" key="4">
    <source>
        <dbReference type="ARBA" id="ARBA00022840"/>
    </source>
</evidence>
<dbReference type="InterPro" id="IPR013986">
    <property type="entry name" value="DExx_box_DNA_helicase_dom_sf"/>
</dbReference>
<evidence type="ECO:0000256" key="2">
    <source>
        <dbReference type="ARBA" id="ARBA00022801"/>
    </source>
</evidence>
<feature type="binding site" evidence="7">
    <location>
        <begin position="45"/>
        <end position="52"/>
    </location>
    <ligand>
        <name>ATP</name>
        <dbReference type="ChEBI" id="CHEBI:30616"/>
    </ligand>
</feature>
<dbReference type="Gene3D" id="1.10.10.160">
    <property type="match status" value="1"/>
</dbReference>
<dbReference type="PANTHER" id="PTHR11070">
    <property type="entry name" value="UVRD / RECB / PCRA DNA HELICASE FAMILY MEMBER"/>
    <property type="match status" value="1"/>
</dbReference>
<dbReference type="PROSITE" id="PS51198">
    <property type="entry name" value="UVRD_HELICASE_ATP_BIND"/>
    <property type="match status" value="1"/>
</dbReference>
<dbReference type="Proteomes" id="UP000008817">
    <property type="component" value="Plasmid pA"/>
</dbReference>
<dbReference type="GO" id="GO:0005524">
    <property type="term" value="F:ATP binding"/>
    <property type="evidence" value="ECO:0007669"/>
    <property type="project" value="UniProtKB-UniRule"/>
</dbReference>
<dbReference type="InterPro" id="IPR027417">
    <property type="entry name" value="P-loop_NTPase"/>
</dbReference>
<keyword evidence="5" id="KW-0238">DNA-binding</keyword>
<dbReference type="KEGG" id="rec:RHECIAT_PA0000298"/>
<organism evidence="9 10">
    <name type="scientific">Rhizobium etli (strain CIAT 652)</name>
    <dbReference type="NCBI Taxonomy" id="491916"/>
    <lineage>
        <taxon>Bacteria</taxon>
        <taxon>Pseudomonadati</taxon>
        <taxon>Pseudomonadota</taxon>
        <taxon>Alphaproteobacteria</taxon>
        <taxon>Hyphomicrobiales</taxon>
        <taxon>Rhizobiaceae</taxon>
        <taxon>Rhizobium/Agrobacterium group</taxon>
        <taxon>Rhizobium</taxon>
    </lineage>
</organism>
<dbReference type="PANTHER" id="PTHR11070:SF2">
    <property type="entry name" value="ATP-DEPENDENT DNA HELICASE SRS2"/>
    <property type="match status" value="1"/>
</dbReference>
<evidence type="ECO:0000256" key="1">
    <source>
        <dbReference type="ARBA" id="ARBA00022741"/>
    </source>
</evidence>
<dbReference type="HOGENOM" id="CLU_004585_8_1_5"/>
<name>B3Q1T6_RHIE6</name>
<dbReference type="Gene3D" id="3.40.50.300">
    <property type="entry name" value="P-loop containing nucleotide triphosphate hydrolases"/>
    <property type="match status" value="1"/>
</dbReference>
<dbReference type="GO" id="GO:0016787">
    <property type="term" value="F:hydrolase activity"/>
    <property type="evidence" value="ECO:0007669"/>
    <property type="project" value="UniProtKB-UniRule"/>
</dbReference>